<comment type="caution">
    <text evidence="2">The sequence shown here is derived from an EMBL/GenBank/DDBJ whole genome shotgun (WGS) entry which is preliminary data.</text>
</comment>
<dbReference type="EMBL" id="BDQX01000060">
    <property type="protein sequence ID" value="GBG06883.1"/>
    <property type="molecule type" value="Genomic_DNA"/>
</dbReference>
<dbReference type="SUPFAM" id="SSF89447">
    <property type="entry name" value="AbrB/MazE/MraZ-like"/>
    <property type="match status" value="1"/>
</dbReference>
<gene>
    <name evidence="2" type="ORF">PAT3040_01424</name>
</gene>
<name>A0A2R5ESY5_9BACL</name>
<accession>A0A2R5ESY5</accession>
<dbReference type="NCBIfam" id="TIGR01439">
    <property type="entry name" value="lp_hng_hel_AbrB"/>
    <property type="match status" value="1"/>
</dbReference>
<sequence length="91" mass="10498">MKELYSGKMTEKGQLTIPSDLREHWDIGKGDRLAFILNENGEVVVKPKKKSIVELFGILKTDIKYDEYEAKRAIAEHVVQKHKEVTERDGK</sequence>
<dbReference type="AlphaFoldDB" id="A0A2R5ESY5"/>
<feature type="domain" description="SpoVT-AbrB" evidence="1">
    <location>
        <begin position="7"/>
        <end position="53"/>
    </location>
</feature>
<evidence type="ECO:0000313" key="2">
    <source>
        <dbReference type="EMBL" id="GBG06883.1"/>
    </source>
</evidence>
<evidence type="ECO:0000313" key="3">
    <source>
        <dbReference type="Proteomes" id="UP000245202"/>
    </source>
</evidence>
<dbReference type="GO" id="GO:0003677">
    <property type="term" value="F:DNA binding"/>
    <property type="evidence" value="ECO:0007669"/>
    <property type="project" value="InterPro"/>
</dbReference>
<dbReference type="Proteomes" id="UP000245202">
    <property type="component" value="Unassembled WGS sequence"/>
</dbReference>
<keyword evidence="3" id="KW-1185">Reference proteome</keyword>
<reference evidence="2 3" key="1">
    <citation type="submission" date="2017-08" db="EMBL/GenBank/DDBJ databases">
        <title>Substantial Increase in Enzyme Production by Combined Drug-Resistance Mutations in Paenibacillus agaridevorans.</title>
        <authorList>
            <person name="Tanaka Y."/>
            <person name="Funane K."/>
            <person name="Hosaka T."/>
            <person name="Shiwa Y."/>
            <person name="Fujita N."/>
            <person name="Miyazaki T."/>
            <person name="Yoshikawa H."/>
            <person name="Murakami K."/>
            <person name="Kasahara K."/>
            <person name="Inaoka T."/>
            <person name="Hiraga Y."/>
            <person name="Ochi K."/>
        </authorList>
    </citation>
    <scope>NUCLEOTIDE SEQUENCE [LARGE SCALE GENOMIC DNA]</scope>
    <source>
        <strain evidence="2 3">T-3040</strain>
    </source>
</reference>
<dbReference type="InterPro" id="IPR007159">
    <property type="entry name" value="SpoVT-AbrB_dom"/>
</dbReference>
<dbReference type="SMART" id="SM00966">
    <property type="entry name" value="SpoVT_AbrB"/>
    <property type="match status" value="1"/>
</dbReference>
<proteinExistence type="predicted"/>
<dbReference type="Pfam" id="PF04014">
    <property type="entry name" value="MazE_antitoxin"/>
    <property type="match status" value="1"/>
</dbReference>
<dbReference type="RefSeq" id="WP_108992042.1">
    <property type="nucleotide sequence ID" value="NZ_BDQX01000060.1"/>
</dbReference>
<organism evidence="2 3">
    <name type="scientific">Paenibacillus agaridevorans</name>
    <dbReference type="NCBI Taxonomy" id="171404"/>
    <lineage>
        <taxon>Bacteria</taxon>
        <taxon>Bacillati</taxon>
        <taxon>Bacillota</taxon>
        <taxon>Bacilli</taxon>
        <taxon>Bacillales</taxon>
        <taxon>Paenibacillaceae</taxon>
        <taxon>Paenibacillus</taxon>
    </lineage>
</organism>
<dbReference type="InterPro" id="IPR037914">
    <property type="entry name" value="SpoVT-AbrB_sf"/>
</dbReference>
<evidence type="ECO:0000259" key="1">
    <source>
        <dbReference type="SMART" id="SM00966"/>
    </source>
</evidence>
<dbReference type="Gene3D" id="2.10.260.10">
    <property type="match status" value="1"/>
</dbReference>
<protein>
    <submittedName>
        <fullName evidence="2">Putative AbrB family transcriptional regulator</fullName>
    </submittedName>
</protein>